<dbReference type="Gene3D" id="3.40.630.30">
    <property type="match status" value="1"/>
</dbReference>
<accession>A0ABT7Y0U9</accession>
<keyword evidence="2" id="KW-0808">Transferase</keyword>
<dbReference type="EMBL" id="JAUEOZ010000001">
    <property type="protein sequence ID" value="MDN2481384.1"/>
    <property type="molecule type" value="Genomic_DNA"/>
</dbReference>
<dbReference type="InterPro" id="IPR016181">
    <property type="entry name" value="Acyl_CoA_acyltransferase"/>
</dbReference>
<evidence type="ECO:0000313" key="3">
    <source>
        <dbReference type="Proteomes" id="UP001169719"/>
    </source>
</evidence>
<dbReference type="PANTHER" id="PTHR43451:SF1">
    <property type="entry name" value="ACETYLTRANSFERASE"/>
    <property type="match status" value="1"/>
</dbReference>
<dbReference type="PROSITE" id="PS51186">
    <property type="entry name" value="GNAT"/>
    <property type="match status" value="1"/>
</dbReference>
<dbReference type="Pfam" id="PF13673">
    <property type="entry name" value="Acetyltransf_10"/>
    <property type="match status" value="1"/>
</dbReference>
<dbReference type="SUPFAM" id="SSF55729">
    <property type="entry name" value="Acyl-CoA N-acyltransferases (Nat)"/>
    <property type="match status" value="1"/>
</dbReference>
<dbReference type="GO" id="GO:0016746">
    <property type="term" value="F:acyltransferase activity"/>
    <property type="evidence" value="ECO:0007669"/>
    <property type="project" value="UniProtKB-KW"/>
</dbReference>
<evidence type="ECO:0000313" key="2">
    <source>
        <dbReference type="EMBL" id="MDN2481384.1"/>
    </source>
</evidence>
<dbReference type="InterPro" id="IPR052564">
    <property type="entry name" value="N-acetyltrans/Recomb-assoc"/>
</dbReference>
<dbReference type="EC" id="2.3.1.-" evidence="2"/>
<dbReference type="CDD" id="cd04301">
    <property type="entry name" value="NAT_SF"/>
    <property type="match status" value="1"/>
</dbReference>
<organism evidence="2 3">
    <name type="scientific">Vibrio agarivorans</name>
    <dbReference type="NCBI Taxonomy" id="153622"/>
    <lineage>
        <taxon>Bacteria</taxon>
        <taxon>Pseudomonadati</taxon>
        <taxon>Pseudomonadota</taxon>
        <taxon>Gammaproteobacteria</taxon>
        <taxon>Vibrionales</taxon>
        <taxon>Vibrionaceae</taxon>
        <taxon>Vibrio</taxon>
    </lineage>
</organism>
<proteinExistence type="predicted"/>
<feature type="domain" description="N-acetyltransferase" evidence="1">
    <location>
        <begin position="2"/>
        <end position="155"/>
    </location>
</feature>
<dbReference type="InterPro" id="IPR000182">
    <property type="entry name" value="GNAT_dom"/>
</dbReference>
<reference evidence="2" key="1">
    <citation type="submission" date="2024-05" db="EMBL/GenBank/DDBJ databases">
        <title>Genome Sequences of Four Agar- Degrading Marine Bacteria.</title>
        <authorList>
            <person name="Phillips E.K."/>
            <person name="Shaffer J.C."/>
            <person name="Henson M.W."/>
            <person name="Temperton B."/>
            <person name="Thrash C.J."/>
            <person name="Martin M.O."/>
        </authorList>
    </citation>
    <scope>NUCLEOTIDE SEQUENCE</scope>
    <source>
        <strain evidence="2">EKP203</strain>
    </source>
</reference>
<keyword evidence="2" id="KW-0012">Acyltransferase</keyword>
<dbReference type="RefSeq" id="WP_289961503.1">
    <property type="nucleotide sequence ID" value="NZ_JAUEOZ010000001.1"/>
</dbReference>
<keyword evidence="3" id="KW-1185">Reference proteome</keyword>
<gene>
    <name evidence="2" type="ORF">QWJ08_08245</name>
</gene>
<evidence type="ECO:0000259" key="1">
    <source>
        <dbReference type="PROSITE" id="PS51186"/>
    </source>
</evidence>
<dbReference type="Proteomes" id="UP001169719">
    <property type="component" value="Unassembled WGS sequence"/>
</dbReference>
<name>A0ABT7Y0U9_9VIBR</name>
<protein>
    <submittedName>
        <fullName evidence="2">GNAT family N-acetyltransferase</fullName>
        <ecNumber evidence="2">2.3.1.-</ecNumber>
    </submittedName>
</protein>
<dbReference type="PANTHER" id="PTHR43451">
    <property type="entry name" value="ACETYLTRANSFERASE (GNAT) FAMILY PROTEIN"/>
    <property type="match status" value="1"/>
</dbReference>
<comment type="caution">
    <text evidence="2">The sequence shown here is derived from an EMBL/GenBank/DDBJ whole genome shotgun (WGS) entry which is preliminary data.</text>
</comment>
<sequence>MIRLDDYCSDDANDLWGIYFHTIRHINIRDYSLAQVTAWAPDNIDPKRWLNKMEAIRPFIAKIDGKPVGYADLQQDGLIDHFFCHHLFQSKGVGKALMLHIEQQAKKRGISRVYSHVSITARPFYERMGFVVVKDQLVEVREQHLRNFVMEKCLK</sequence>